<protein>
    <submittedName>
        <fullName evidence="3">BQ5605_C012g06836 protein</fullName>
    </submittedName>
</protein>
<accession>A0A2X0NPN9</accession>
<feature type="compositionally biased region" description="Polar residues" evidence="1">
    <location>
        <begin position="349"/>
        <end position="376"/>
    </location>
</feature>
<proteinExistence type="predicted"/>
<feature type="region of interest" description="Disordered" evidence="1">
    <location>
        <begin position="425"/>
        <end position="470"/>
    </location>
</feature>
<dbReference type="Proteomes" id="UP000249464">
    <property type="component" value="Unassembled WGS sequence"/>
</dbReference>
<feature type="transmembrane region" description="Helical" evidence="2">
    <location>
        <begin position="607"/>
        <end position="626"/>
    </location>
</feature>
<keyword evidence="4" id="KW-1185">Reference proteome</keyword>
<keyword evidence="2" id="KW-1133">Transmembrane helix</keyword>
<feature type="transmembrane region" description="Helical" evidence="2">
    <location>
        <begin position="161"/>
        <end position="183"/>
    </location>
</feature>
<keyword evidence="2" id="KW-0472">Membrane</keyword>
<dbReference type="EMBL" id="FQNC01000014">
    <property type="protein sequence ID" value="SGY16301.1"/>
    <property type="molecule type" value="Genomic_DNA"/>
</dbReference>
<reference evidence="3 4" key="1">
    <citation type="submission" date="2016-11" db="EMBL/GenBank/DDBJ databases">
        <authorList>
            <person name="Jaros S."/>
            <person name="Januszkiewicz K."/>
            <person name="Wedrychowicz H."/>
        </authorList>
    </citation>
    <scope>NUCLEOTIDE SEQUENCE [LARGE SCALE GENOMIC DNA]</scope>
</reference>
<dbReference type="AlphaFoldDB" id="A0A2X0NPN9"/>
<feature type="transmembrane region" description="Helical" evidence="2">
    <location>
        <begin position="81"/>
        <end position="100"/>
    </location>
</feature>
<name>A0A2X0NPN9_9BASI</name>
<feature type="transmembrane region" description="Helical" evidence="2">
    <location>
        <begin position="282"/>
        <end position="304"/>
    </location>
</feature>
<feature type="region of interest" description="Disordered" evidence="1">
    <location>
        <begin position="347"/>
        <end position="376"/>
    </location>
</feature>
<evidence type="ECO:0000313" key="4">
    <source>
        <dbReference type="Proteomes" id="UP000249464"/>
    </source>
</evidence>
<gene>
    <name evidence="3" type="primary">BQ5605_C012g06836</name>
    <name evidence="3" type="ORF">BQ5605_C012G06836</name>
</gene>
<organism evidence="3 4">
    <name type="scientific">Microbotryum silenes-dioicae</name>
    <dbReference type="NCBI Taxonomy" id="796604"/>
    <lineage>
        <taxon>Eukaryota</taxon>
        <taxon>Fungi</taxon>
        <taxon>Dikarya</taxon>
        <taxon>Basidiomycota</taxon>
        <taxon>Pucciniomycotina</taxon>
        <taxon>Microbotryomycetes</taxon>
        <taxon>Microbotryales</taxon>
        <taxon>Microbotryaceae</taxon>
        <taxon>Microbotryum</taxon>
    </lineage>
</organism>
<keyword evidence="2" id="KW-0812">Transmembrane</keyword>
<sequence>MGLLNFPPPPWSSLDPPSAVSEVYRIAIASELNHVLQLTVPRGASVRFYVLFGLMISRSRLGSAVRIEFSWKLMSLPSLPVPNSGVLSGLAFLIITFLDYQRRAKQIWIFRFVHRPKGRYIVGNQHVVFTTFSIISCFVLIGFAESSRRALILHRGMAEAFYWRNLVYIPILVHGWVSSFSILQASVLGSERALNKQVLSPRLVNLVYVVGIVVILSAALTLDIFIARAWSQAWIQSEALRSLLTTTGTDSIITSASLVARTTSILSKIRTFERTERAVCCVYILDAVCCIFINLAGLSLLLILRRQIRYNSVKFAGEAKEDGESQSQEILARTPTKEVNLCYPHQNRKMSSASGGSKNTQTTSYSRTTGGSDLSKLSGTTAANSISVQFARRDSGVDPLCKWAELHAPPHIIIPMDSPFSSKFSNFDPFSRDNTTQSPPLTPRRDSNVDPLFPSHLEPSSRSMLSESRRDSALSNCSASTLRPGFERRQSLFHKVIFALAPNEEETENDPEAKQSENAQEEEAMKMATTARLRAEVEKTEPDGAAQREWARQLLALKRVEWDLSVFIAAIVSLAVVLFCVALWTAITPSSIYQSAIRIEISLFLFPWIYLAVVAIAHTSLLYNAYMNLTSITPISVPAHHLFLHSARAQLKRESIELLENEFDLEPLAEWKELLGNTNARGSLAISGGGRRFSSASQVEARIKPASSGSPRSANGGEEEGEDEGAVEGAKRFKGVGPEVILYALS</sequence>
<evidence type="ECO:0000256" key="1">
    <source>
        <dbReference type="SAM" id="MobiDB-lite"/>
    </source>
</evidence>
<evidence type="ECO:0000313" key="3">
    <source>
        <dbReference type="EMBL" id="SGY16301.1"/>
    </source>
</evidence>
<feature type="compositionally biased region" description="Acidic residues" evidence="1">
    <location>
        <begin position="717"/>
        <end position="726"/>
    </location>
</feature>
<feature type="region of interest" description="Disordered" evidence="1">
    <location>
        <begin position="703"/>
        <end position="731"/>
    </location>
</feature>
<feature type="transmembrane region" description="Helical" evidence="2">
    <location>
        <begin position="564"/>
        <end position="587"/>
    </location>
</feature>
<feature type="transmembrane region" description="Helical" evidence="2">
    <location>
        <begin position="203"/>
        <end position="227"/>
    </location>
</feature>
<feature type="region of interest" description="Disordered" evidence="1">
    <location>
        <begin position="503"/>
        <end position="522"/>
    </location>
</feature>
<evidence type="ECO:0000256" key="2">
    <source>
        <dbReference type="SAM" id="Phobius"/>
    </source>
</evidence>
<feature type="transmembrane region" description="Helical" evidence="2">
    <location>
        <begin position="121"/>
        <end position="141"/>
    </location>
</feature>